<dbReference type="EMBL" id="MDYQ01000717">
    <property type="protein sequence ID" value="PRP72998.1"/>
    <property type="molecule type" value="Genomic_DNA"/>
</dbReference>
<dbReference type="InParanoid" id="A0A2P6MMR8"/>
<name>A0A2P6MMR8_9EUKA</name>
<gene>
    <name evidence="1" type="ORF">PROFUN_17056</name>
</gene>
<accession>A0A2P6MMR8</accession>
<comment type="caution">
    <text evidence="1">The sequence shown here is derived from an EMBL/GenBank/DDBJ whole genome shotgun (WGS) entry which is preliminary data.</text>
</comment>
<evidence type="ECO:0000313" key="1">
    <source>
        <dbReference type="EMBL" id="PRP72998.1"/>
    </source>
</evidence>
<organism evidence="1 2">
    <name type="scientific">Planoprotostelium fungivorum</name>
    <dbReference type="NCBI Taxonomy" id="1890364"/>
    <lineage>
        <taxon>Eukaryota</taxon>
        <taxon>Amoebozoa</taxon>
        <taxon>Evosea</taxon>
        <taxon>Variosea</taxon>
        <taxon>Cavosteliida</taxon>
        <taxon>Cavosteliaceae</taxon>
        <taxon>Planoprotostelium</taxon>
    </lineage>
</organism>
<dbReference type="AlphaFoldDB" id="A0A2P6MMR8"/>
<dbReference type="Proteomes" id="UP000241769">
    <property type="component" value="Unassembled WGS sequence"/>
</dbReference>
<evidence type="ECO:0000313" key="2">
    <source>
        <dbReference type="Proteomes" id="UP000241769"/>
    </source>
</evidence>
<protein>
    <submittedName>
        <fullName evidence="1">Uncharacterized protein</fullName>
    </submittedName>
</protein>
<reference evidence="1 2" key="1">
    <citation type="journal article" date="2018" name="Genome Biol. Evol.">
        <title>Multiple Roots of Fruiting Body Formation in Amoebozoa.</title>
        <authorList>
            <person name="Hillmann F."/>
            <person name="Forbes G."/>
            <person name="Novohradska S."/>
            <person name="Ferling I."/>
            <person name="Riege K."/>
            <person name="Groth M."/>
            <person name="Westermann M."/>
            <person name="Marz M."/>
            <person name="Spaller T."/>
            <person name="Winckler T."/>
            <person name="Schaap P."/>
            <person name="Glockner G."/>
        </authorList>
    </citation>
    <scope>NUCLEOTIDE SEQUENCE [LARGE SCALE GENOMIC DNA]</scope>
    <source>
        <strain evidence="1 2">Jena</strain>
    </source>
</reference>
<proteinExistence type="predicted"/>
<keyword evidence="2" id="KW-1185">Reference proteome</keyword>
<sequence>MTDMHEELDTKAEDKVTTTMIEEWYTQAKGIPIYQKEPLLSSLSIDLTLQSLLETNLLISCPTAFSMLYSESANAKGVIIKKFNDLDLLCRNESNTANLILCQTWLTLLLWSSGETKKKEYASRNPSEFNDYHYKQASKEGDWTRCKRQNQKKDTASC</sequence>